<reference evidence="1" key="2">
    <citation type="submission" date="2022-01" db="EMBL/GenBank/DDBJ databases">
        <authorList>
            <person name="Yamashiro T."/>
            <person name="Shiraishi A."/>
            <person name="Satake H."/>
            <person name="Nakayama K."/>
        </authorList>
    </citation>
    <scope>NUCLEOTIDE SEQUENCE</scope>
</reference>
<accession>A0ABQ4WIH8</accession>
<organism evidence="1 2">
    <name type="scientific">Tanacetum coccineum</name>
    <dbReference type="NCBI Taxonomy" id="301880"/>
    <lineage>
        <taxon>Eukaryota</taxon>
        <taxon>Viridiplantae</taxon>
        <taxon>Streptophyta</taxon>
        <taxon>Embryophyta</taxon>
        <taxon>Tracheophyta</taxon>
        <taxon>Spermatophyta</taxon>
        <taxon>Magnoliopsida</taxon>
        <taxon>eudicotyledons</taxon>
        <taxon>Gunneridae</taxon>
        <taxon>Pentapetalae</taxon>
        <taxon>asterids</taxon>
        <taxon>campanulids</taxon>
        <taxon>Asterales</taxon>
        <taxon>Asteraceae</taxon>
        <taxon>Asteroideae</taxon>
        <taxon>Anthemideae</taxon>
        <taxon>Anthemidinae</taxon>
        <taxon>Tanacetum</taxon>
    </lineage>
</organism>
<protein>
    <submittedName>
        <fullName evidence="1">Uncharacterized protein</fullName>
    </submittedName>
</protein>
<sequence length="303" mass="33959">MDQQLIEFKCKARLKGGFISTLKLRCSSLFITAALDISRVPLLKAFVSEKTLEISVHGHGFILFRDMAVKYAPLVLLRFVFDRVFASAQRNSSKLVRVATVIAGEEYLGSNGLDREDNRGYCFIAEFAVSERVALDHYRDAFSVIYLTYAHHAHLEGYQILDPQELLNLSTRDCPWMLEDTHYGKVALQPHHQYNSWLRGALVSTPPDFVQSLLYPGDPEEDETEDPKEGDMMADVVGEEVAPLAPVDSTAVALQLIDQAHVMHKETCHLRLTMSAANSTTTSAYRVTAWISIPASQFLHSLV</sequence>
<name>A0ABQ4WIH8_9ASTR</name>
<reference evidence="1" key="1">
    <citation type="journal article" date="2022" name="Int. J. Mol. Sci.">
        <title>Draft Genome of Tanacetum Coccineum: Genomic Comparison of Closely Related Tanacetum-Family Plants.</title>
        <authorList>
            <person name="Yamashiro T."/>
            <person name="Shiraishi A."/>
            <person name="Nakayama K."/>
            <person name="Satake H."/>
        </authorList>
    </citation>
    <scope>NUCLEOTIDE SEQUENCE</scope>
</reference>
<keyword evidence="2" id="KW-1185">Reference proteome</keyword>
<comment type="caution">
    <text evidence="1">The sequence shown here is derived from an EMBL/GenBank/DDBJ whole genome shotgun (WGS) entry which is preliminary data.</text>
</comment>
<dbReference type="Proteomes" id="UP001151760">
    <property type="component" value="Unassembled WGS sequence"/>
</dbReference>
<proteinExistence type="predicted"/>
<gene>
    <name evidence="1" type="ORF">Tco_0626048</name>
</gene>
<evidence type="ECO:0000313" key="2">
    <source>
        <dbReference type="Proteomes" id="UP001151760"/>
    </source>
</evidence>
<evidence type="ECO:0000313" key="1">
    <source>
        <dbReference type="EMBL" id="GJS52686.1"/>
    </source>
</evidence>
<dbReference type="EMBL" id="BQNB010008672">
    <property type="protein sequence ID" value="GJS52686.1"/>
    <property type="molecule type" value="Genomic_DNA"/>
</dbReference>